<keyword evidence="7" id="KW-0456">Lyase</keyword>
<dbReference type="InterPro" id="IPR008964">
    <property type="entry name" value="Invasin/intimin_cell_adhesion"/>
</dbReference>
<dbReference type="AlphaFoldDB" id="A0A1K2IK23"/>
<dbReference type="STRING" id="369401.SAMN05428642_102936"/>
<proteinExistence type="inferred from homology"/>
<name>A0A1K2IK23_9FLAO</name>
<protein>
    <recommendedName>
        <fullName evidence="10">BIG2 domain-containing protein</fullName>
    </recommendedName>
</protein>
<dbReference type="RefSeq" id="WP_072402145.1">
    <property type="nucleotide sequence ID" value="NZ_FPKV01000002.1"/>
</dbReference>
<evidence type="ECO:0000256" key="4">
    <source>
        <dbReference type="ARBA" id="ARBA00022723"/>
    </source>
</evidence>
<keyword evidence="12" id="KW-1185">Reference proteome</keyword>
<feature type="domain" description="BIG2" evidence="10">
    <location>
        <begin position="121"/>
        <end position="196"/>
    </location>
</feature>
<evidence type="ECO:0000259" key="10">
    <source>
        <dbReference type="SMART" id="SM00635"/>
    </source>
</evidence>
<feature type="signal peptide" evidence="9">
    <location>
        <begin position="1"/>
        <end position="20"/>
    </location>
</feature>
<dbReference type="Gene3D" id="2.60.40.1080">
    <property type="match status" value="2"/>
</dbReference>
<dbReference type="SUPFAM" id="SSF51126">
    <property type="entry name" value="Pectin lyase-like"/>
    <property type="match status" value="1"/>
</dbReference>
<dbReference type="Pfam" id="PF02368">
    <property type="entry name" value="Big_2"/>
    <property type="match status" value="2"/>
</dbReference>
<dbReference type="Proteomes" id="UP000182544">
    <property type="component" value="Unassembled WGS sequence"/>
</dbReference>
<evidence type="ECO:0000313" key="11">
    <source>
        <dbReference type="EMBL" id="SFZ92735.1"/>
    </source>
</evidence>
<evidence type="ECO:0000313" key="12">
    <source>
        <dbReference type="Proteomes" id="UP000182544"/>
    </source>
</evidence>
<dbReference type="InterPro" id="IPR052052">
    <property type="entry name" value="Polysaccharide_Lyase_9"/>
</dbReference>
<keyword evidence="4" id="KW-0479">Metal-binding</keyword>
<dbReference type="SUPFAM" id="SSF49373">
    <property type="entry name" value="Invasin/intimin cell-adhesion fragments"/>
    <property type="match status" value="2"/>
</dbReference>
<feature type="domain" description="BIG2" evidence="10">
    <location>
        <begin position="33"/>
        <end position="108"/>
    </location>
</feature>
<evidence type="ECO:0000256" key="2">
    <source>
        <dbReference type="ARBA" id="ARBA00004613"/>
    </source>
</evidence>
<dbReference type="Pfam" id="PF22842">
    <property type="entry name" value="Pel9A-like_beta_helix"/>
    <property type="match status" value="1"/>
</dbReference>
<dbReference type="GO" id="GO:0016837">
    <property type="term" value="F:carbon-oxygen lyase activity, acting on polysaccharides"/>
    <property type="evidence" value="ECO:0007669"/>
    <property type="project" value="TreeGrafter"/>
</dbReference>
<sequence length="575" mass="60068">MNKILKFSTVIILFIFAACSSDSPTDENNGDVLVESIVINGGNIEDGNSVQLSVNVLPSNALNKTVTWSVSDTSIATITTSGLLTAVSNGLVKVKADAKDGSGVSSQKDILISGVEGPIVLVESITITGNDITDGNPQQLAVEVLPTNASNKQVTWSVVETSIADINSDGLLTPKTNGTVTVKATALDASTIVGELQVNISGVSTIPGVSTSQELLTALANASAGDIIYVIEGTYTFGSTINISKNGSSGSLISLLPHPDNTTRPKFDFSSMSENSSNRGASLSGDYWDIKGIDFFGAGDNGMIISGNNNLIEFCTFSENSDTGLQIANGGSNNTILNCDSFYNADSSLENADGFACKLDAGTGNKFVGCRAWQNLDDGWDGYLRGSDNITTTYENCWAIRNGYLKDGSVGVGDGNGFKTGGSDDKQLKHNAIYKNCIAAGNVYDGFDHNSNRGDVELNNCGSYSNGRNINFSSSNIANSLTIKNTVSLSSGNNNGLSATTTDITNNSWQNGIMADASDFVSLDMNLLTSSRNADGSLPNIDFMKLVSGSDLIDSGVDVGMSFNGAAPDIGPFED</sequence>
<evidence type="ECO:0000256" key="9">
    <source>
        <dbReference type="SAM" id="SignalP"/>
    </source>
</evidence>
<keyword evidence="6" id="KW-0106">Calcium</keyword>
<dbReference type="PROSITE" id="PS51257">
    <property type="entry name" value="PROKAR_LIPOPROTEIN"/>
    <property type="match status" value="1"/>
</dbReference>
<dbReference type="PANTHER" id="PTHR40088:SF1">
    <property type="entry name" value="PECTATE LYASE PEL9"/>
    <property type="match status" value="1"/>
</dbReference>
<dbReference type="InterPro" id="IPR053868">
    <property type="entry name" value="Pel9A-like_beta_helix"/>
</dbReference>
<evidence type="ECO:0000256" key="3">
    <source>
        <dbReference type="ARBA" id="ARBA00022525"/>
    </source>
</evidence>
<dbReference type="InterPro" id="IPR011050">
    <property type="entry name" value="Pectin_lyase_fold/virulence"/>
</dbReference>
<dbReference type="OrthoDB" id="8660908at2"/>
<dbReference type="GO" id="GO:0046872">
    <property type="term" value="F:metal ion binding"/>
    <property type="evidence" value="ECO:0007669"/>
    <property type="project" value="UniProtKB-KW"/>
</dbReference>
<dbReference type="GO" id="GO:0005576">
    <property type="term" value="C:extracellular region"/>
    <property type="evidence" value="ECO:0007669"/>
    <property type="project" value="UniProtKB-SubCell"/>
</dbReference>
<dbReference type="Gene3D" id="2.160.20.10">
    <property type="entry name" value="Single-stranded right-handed beta-helix, Pectin lyase-like"/>
    <property type="match status" value="1"/>
</dbReference>
<evidence type="ECO:0000256" key="8">
    <source>
        <dbReference type="ARBA" id="ARBA00038263"/>
    </source>
</evidence>
<evidence type="ECO:0000256" key="7">
    <source>
        <dbReference type="ARBA" id="ARBA00023239"/>
    </source>
</evidence>
<dbReference type="InterPro" id="IPR012334">
    <property type="entry name" value="Pectin_lyas_fold"/>
</dbReference>
<dbReference type="SMART" id="SM00635">
    <property type="entry name" value="BID_2"/>
    <property type="match status" value="2"/>
</dbReference>
<comment type="cofactor">
    <cofactor evidence="1">
        <name>Ca(2+)</name>
        <dbReference type="ChEBI" id="CHEBI:29108"/>
    </cofactor>
</comment>
<dbReference type="PANTHER" id="PTHR40088">
    <property type="entry name" value="PECTATE LYASE (EUROFUNG)"/>
    <property type="match status" value="1"/>
</dbReference>
<organism evidence="11 12">
    <name type="scientific">Flaviramulus basaltis</name>
    <dbReference type="NCBI Taxonomy" id="369401"/>
    <lineage>
        <taxon>Bacteria</taxon>
        <taxon>Pseudomonadati</taxon>
        <taxon>Bacteroidota</taxon>
        <taxon>Flavobacteriia</taxon>
        <taxon>Flavobacteriales</taxon>
        <taxon>Flavobacteriaceae</taxon>
        <taxon>Flaviramulus</taxon>
    </lineage>
</organism>
<comment type="similarity">
    <text evidence="8">Belongs to the polysaccharide lyase 9 family.</text>
</comment>
<dbReference type="InterPro" id="IPR003343">
    <property type="entry name" value="Big_2"/>
</dbReference>
<evidence type="ECO:0000256" key="1">
    <source>
        <dbReference type="ARBA" id="ARBA00001913"/>
    </source>
</evidence>
<reference evidence="11 12" key="1">
    <citation type="submission" date="2016-10" db="EMBL/GenBank/DDBJ databases">
        <authorList>
            <person name="de Groot N.N."/>
        </authorList>
    </citation>
    <scope>NUCLEOTIDE SEQUENCE [LARGE SCALE GENOMIC DNA]</scope>
    <source>
        <strain evidence="11 12">DSM 18180</strain>
    </source>
</reference>
<dbReference type="EMBL" id="FPKV01000002">
    <property type="protein sequence ID" value="SFZ92735.1"/>
    <property type="molecule type" value="Genomic_DNA"/>
</dbReference>
<accession>A0A1K2IK23</accession>
<evidence type="ECO:0000256" key="5">
    <source>
        <dbReference type="ARBA" id="ARBA00022729"/>
    </source>
</evidence>
<gene>
    <name evidence="11" type="ORF">SAMN05428642_102936</name>
</gene>
<keyword evidence="3" id="KW-0964">Secreted</keyword>
<keyword evidence="5 9" id="KW-0732">Signal</keyword>
<feature type="chain" id="PRO_5013040959" description="BIG2 domain-containing protein" evidence="9">
    <location>
        <begin position="21"/>
        <end position="575"/>
    </location>
</feature>
<evidence type="ECO:0000256" key="6">
    <source>
        <dbReference type="ARBA" id="ARBA00022837"/>
    </source>
</evidence>
<comment type="subcellular location">
    <subcellularLocation>
        <location evidence="2">Secreted</location>
    </subcellularLocation>
</comment>